<evidence type="ECO:0000313" key="7">
    <source>
        <dbReference type="Proteomes" id="UP000011761"/>
    </source>
</evidence>
<dbReference type="PROSITE" id="PS00778">
    <property type="entry name" value="HIS_ACID_PHOSPHAT_2"/>
    <property type="match status" value="1"/>
</dbReference>
<proteinExistence type="inferred from homology"/>
<keyword evidence="5" id="KW-0812">Transmembrane</keyword>
<feature type="region of interest" description="Disordered" evidence="4">
    <location>
        <begin position="137"/>
        <end position="160"/>
    </location>
</feature>
<feature type="region of interest" description="Disordered" evidence="4">
    <location>
        <begin position="1"/>
        <end position="22"/>
    </location>
</feature>
<evidence type="ECO:0000256" key="3">
    <source>
        <dbReference type="ARBA" id="ARBA00022801"/>
    </source>
</evidence>
<dbReference type="Pfam" id="PF00328">
    <property type="entry name" value="His_Phos_2"/>
    <property type="match status" value="1"/>
</dbReference>
<dbReference type="InterPro" id="IPR033379">
    <property type="entry name" value="Acid_Pase_AS"/>
</dbReference>
<keyword evidence="7" id="KW-1185">Reference proteome</keyword>
<feature type="transmembrane region" description="Helical" evidence="5">
    <location>
        <begin position="31"/>
        <end position="53"/>
    </location>
</feature>
<dbReference type="EC" id="3.1.3.8" evidence="2"/>
<dbReference type="OMA" id="CRVTFAQ"/>
<comment type="similarity">
    <text evidence="1">Belongs to the histidine acid phosphatase family.</text>
</comment>
<dbReference type="GO" id="GO:0003993">
    <property type="term" value="F:acid phosphatase activity"/>
    <property type="evidence" value="ECO:0007669"/>
    <property type="project" value="TreeGrafter"/>
</dbReference>
<keyword evidence="3" id="KW-0378">Hydrolase</keyword>
<feature type="region of interest" description="Disordered" evidence="4">
    <location>
        <begin position="183"/>
        <end position="238"/>
    </location>
</feature>
<protein>
    <recommendedName>
        <fullName evidence="2">3-phytase</fullName>
        <ecNumber evidence="2">3.1.3.8</ecNumber>
    </recommendedName>
</protein>
<keyword evidence="5" id="KW-1133">Transmembrane helix</keyword>
<dbReference type="EMBL" id="KB445558">
    <property type="protein sequence ID" value="EMC94391.1"/>
    <property type="molecule type" value="Genomic_DNA"/>
</dbReference>
<dbReference type="Proteomes" id="UP000011761">
    <property type="component" value="Unassembled WGS sequence"/>
</dbReference>
<dbReference type="PROSITE" id="PS00616">
    <property type="entry name" value="HIS_ACID_PHOSPHAT_1"/>
    <property type="match status" value="1"/>
</dbReference>
<dbReference type="InterPro" id="IPR000560">
    <property type="entry name" value="His_Pase_clade-2"/>
</dbReference>
<dbReference type="Gene3D" id="3.40.50.1240">
    <property type="entry name" value="Phosphoglycerate mutase-like"/>
    <property type="match status" value="1"/>
</dbReference>
<dbReference type="CDD" id="cd07061">
    <property type="entry name" value="HP_HAP_like"/>
    <property type="match status" value="1"/>
</dbReference>
<dbReference type="KEGG" id="bcom:BAUCODRAFT_124025"/>
<evidence type="ECO:0000256" key="5">
    <source>
        <dbReference type="SAM" id="Phobius"/>
    </source>
</evidence>
<dbReference type="SUPFAM" id="SSF53254">
    <property type="entry name" value="Phosphoglycerate mutase-like"/>
    <property type="match status" value="1"/>
</dbReference>
<dbReference type="GeneID" id="19107844"/>
<sequence>MGAFGSSRHKGTDRRCHGSDGTSRLSNTKRAVIFTMLVTLAALSAFAVTGTVASPQFWGGHRPPFWGSGPEPSGFWGSPFWGSPFGHGPEWAQGASSSVASTTSGTSSASSSLVVATSSRTSSASVSAATATTSRASSASSSLVTGTSSKASSASAATPISSRASSTASSVVMISTSRAASATSSSAVASSPRASSASSSSAVASSSRGSSALSSSAVTSSSRASSASPSSVAPSSSLRTSSFASSLAVPTPSGTPGVGSTLCDTIGSGYQCQNNISHFWGQYSPYFSVASNISDQLPSGCSITFAQMLSRHGARDPIASKTTSYNNTINKIHANVKNYTAAYAFIANYSYTLGADQLTIFGQQELINSGIKYFDRYATLTSRLSPFVRSAGEARVVESAQNWTQGFDSAKLAAGLSDPTYPYPIVVIPEDAGVNNTLNHDLCNAFENGPDNSIASSAQSKWTAVFIPPIQARLNAGMPGANLTTTDTINMMDLCPFNTVASLTGAISPFCSLFTEAEWHQYNYYETLNKYYGYSYGNPLGPTQGVGFGNELIARMTNQPVHDMSSTNTTLDNNSTTFPLGRQLYADFSHDNDMTAIFSALGLYNGTGPLSNTTVVEAEQANYYSAAYTVPFAARAYFEKMQCTGQSEELVRVIVNDRVLPLTQCGGDNLGRCTLSKFVGSLGFVQSNGLWNQCFVGNYSS</sequence>
<evidence type="ECO:0000256" key="1">
    <source>
        <dbReference type="ARBA" id="ARBA00005375"/>
    </source>
</evidence>
<evidence type="ECO:0000256" key="4">
    <source>
        <dbReference type="SAM" id="MobiDB-lite"/>
    </source>
</evidence>
<dbReference type="PANTHER" id="PTHR20963">
    <property type="entry name" value="MULTIPLE INOSITOL POLYPHOSPHATE PHOSPHATASE-RELATED"/>
    <property type="match status" value="1"/>
</dbReference>
<dbReference type="OrthoDB" id="6509975at2759"/>
<organism evidence="6 7">
    <name type="scientific">Baudoinia panamericana (strain UAMH 10762)</name>
    <name type="common">Angels' share fungus</name>
    <name type="synonym">Baudoinia compniacensis (strain UAMH 10762)</name>
    <dbReference type="NCBI Taxonomy" id="717646"/>
    <lineage>
        <taxon>Eukaryota</taxon>
        <taxon>Fungi</taxon>
        <taxon>Dikarya</taxon>
        <taxon>Ascomycota</taxon>
        <taxon>Pezizomycotina</taxon>
        <taxon>Dothideomycetes</taxon>
        <taxon>Dothideomycetidae</taxon>
        <taxon>Mycosphaerellales</taxon>
        <taxon>Teratosphaeriaceae</taxon>
        <taxon>Baudoinia</taxon>
    </lineage>
</organism>
<name>M2MCY4_BAUPA</name>
<dbReference type="PANTHER" id="PTHR20963:SF24">
    <property type="entry name" value="3-PHYTASE B"/>
    <property type="match status" value="1"/>
</dbReference>
<dbReference type="GO" id="GO:0016158">
    <property type="term" value="F:inositol hexakisphosphate 3-phosphatase activity"/>
    <property type="evidence" value="ECO:0007669"/>
    <property type="project" value="UniProtKB-EC"/>
</dbReference>
<keyword evidence="5" id="KW-0472">Membrane</keyword>
<dbReference type="RefSeq" id="XP_007678284.1">
    <property type="nucleotide sequence ID" value="XM_007680094.1"/>
</dbReference>
<accession>M2MCY4</accession>
<evidence type="ECO:0000313" key="6">
    <source>
        <dbReference type="EMBL" id="EMC94391.1"/>
    </source>
</evidence>
<dbReference type="HOGENOM" id="CLU_393280_0_0_1"/>
<dbReference type="STRING" id="717646.M2MCY4"/>
<dbReference type="AlphaFoldDB" id="M2MCY4"/>
<reference evidence="6 7" key="1">
    <citation type="journal article" date="2012" name="PLoS Pathog.">
        <title>Diverse lifestyles and strategies of plant pathogenesis encoded in the genomes of eighteen Dothideomycetes fungi.</title>
        <authorList>
            <person name="Ohm R.A."/>
            <person name="Feau N."/>
            <person name="Henrissat B."/>
            <person name="Schoch C.L."/>
            <person name="Horwitz B.A."/>
            <person name="Barry K.W."/>
            <person name="Condon B.J."/>
            <person name="Copeland A.C."/>
            <person name="Dhillon B."/>
            <person name="Glaser F."/>
            <person name="Hesse C.N."/>
            <person name="Kosti I."/>
            <person name="LaButti K."/>
            <person name="Lindquist E.A."/>
            <person name="Lucas S."/>
            <person name="Salamov A.A."/>
            <person name="Bradshaw R.E."/>
            <person name="Ciuffetti L."/>
            <person name="Hamelin R.C."/>
            <person name="Kema G.H.J."/>
            <person name="Lawrence C."/>
            <person name="Scott J.A."/>
            <person name="Spatafora J.W."/>
            <person name="Turgeon B.G."/>
            <person name="de Wit P.J.G.M."/>
            <person name="Zhong S."/>
            <person name="Goodwin S.B."/>
            <person name="Grigoriev I.V."/>
        </authorList>
    </citation>
    <scope>NUCLEOTIDE SEQUENCE [LARGE SCALE GENOMIC DNA]</scope>
    <source>
        <strain evidence="6 7">UAMH 10762</strain>
    </source>
</reference>
<evidence type="ECO:0000256" key="2">
    <source>
        <dbReference type="ARBA" id="ARBA00012632"/>
    </source>
</evidence>
<gene>
    <name evidence="6" type="ORF">BAUCODRAFT_124025</name>
</gene>
<dbReference type="eggNOG" id="KOG1382">
    <property type="taxonomic scope" value="Eukaryota"/>
</dbReference>
<dbReference type="InterPro" id="IPR029033">
    <property type="entry name" value="His_PPase_superfam"/>
</dbReference>